<dbReference type="SUPFAM" id="SSF81301">
    <property type="entry name" value="Nucleotidyltransferase"/>
    <property type="match status" value="1"/>
</dbReference>
<evidence type="ECO:0000313" key="2">
    <source>
        <dbReference type="Proteomes" id="UP000233458"/>
    </source>
</evidence>
<proteinExistence type="predicted"/>
<dbReference type="EMBL" id="CP024199">
    <property type="protein sequence ID" value="AUG53500.1"/>
    <property type="molecule type" value="Genomic_DNA"/>
</dbReference>
<gene>
    <name evidence="1" type="ORF">CSC3H3_12825</name>
</gene>
<dbReference type="RefSeq" id="WP_101285079.1">
    <property type="nucleotide sequence ID" value="NZ_CP024199.1"/>
</dbReference>
<protein>
    <recommendedName>
        <fullName evidence="3">RelA/SpoT domain-containing protein</fullName>
    </recommendedName>
</protein>
<evidence type="ECO:0000313" key="1">
    <source>
        <dbReference type="EMBL" id="AUG53500.1"/>
    </source>
</evidence>
<organism evidence="1 2">
    <name type="scientific">Thalassospira marina</name>
    <dbReference type="NCBI Taxonomy" id="2048283"/>
    <lineage>
        <taxon>Bacteria</taxon>
        <taxon>Pseudomonadati</taxon>
        <taxon>Pseudomonadota</taxon>
        <taxon>Alphaproteobacteria</taxon>
        <taxon>Rhodospirillales</taxon>
        <taxon>Thalassospiraceae</taxon>
        <taxon>Thalassospira</taxon>
    </lineage>
</organism>
<accession>A0ABN5FPH6</accession>
<reference evidence="1 2" key="1">
    <citation type="submission" date="2017-10" db="EMBL/GenBank/DDBJ databases">
        <title>Biodiversity and function of Thalassospira species in the particle-attached aromatic-hydrocarbon-degrading consortia from the surface seawater of the China South Sea.</title>
        <authorList>
            <person name="Dong C."/>
            <person name="Liu R."/>
            <person name="Shao Z."/>
        </authorList>
    </citation>
    <scope>NUCLEOTIDE SEQUENCE [LARGE SCALE GENOMIC DNA]</scope>
    <source>
        <strain evidence="1 2">CSC3H3</strain>
    </source>
</reference>
<dbReference type="Gene3D" id="3.30.460.10">
    <property type="entry name" value="Beta Polymerase, domain 2"/>
    <property type="match status" value="1"/>
</dbReference>
<name>A0ABN5FPH6_9PROT</name>
<evidence type="ECO:0008006" key="3">
    <source>
        <dbReference type="Google" id="ProtNLM"/>
    </source>
</evidence>
<keyword evidence="2" id="KW-1185">Reference proteome</keyword>
<dbReference type="Proteomes" id="UP000233458">
    <property type="component" value="Chromosome"/>
</dbReference>
<dbReference type="InterPro" id="IPR043519">
    <property type="entry name" value="NT_sf"/>
</dbReference>
<sequence length="526" mass="58306">MNEILDPATIAQAVDDPQNTAVADNFCKTCPNWVEFQFESRIPENMPDYMRIAGLTARDVQADEAGMSFVVTDVEKERVEYRGIIGPGGFARVELPGGIEDVQFALQSERPNETLGVPEGEERGEGDSEEWWLEGLGRGALSGAEKGINNVMRSVDEFGFWVGWNPGWVNVNGDMVWMSTEERLAHIKRYGYQDFIDLGVDPPKGTVGQVMEGVTQFLIAFIPAVRVVRLVKAASVLGSTGEFIIAGVIADTTAFDPHERRLSNLIQEFPQLRNPVTEYLASAPGDSSAEGRLKNALEGIIFGAVLDGFVRALRVMKYGMSRMVITVKAQYRYRFKSESLEAVVKVLLEAARAVEPPITATLQSIAGKFGGYMEGLQFRFKSEESLARKISGQAVEEGKLYSEVAGQMKDVLRYTIIFPDNAYAAGVRDAAQELVSKGNRQIKFKNTWAGPGYRGINAVYETPQGFKFEVQFHTKASHHTKEVETHKLYEQQRLLPRTSEAWEALDEQQKALFDQVPVPSGALGLE</sequence>